<dbReference type="EMBL" id="UIGB01000001">
    <property type="protein sequence ID" value="SUU86084.1"/>
    <property type="molecule type" value="Genomic_DNA"/>
</dbReference>
<dbReference type="AlphaFoldDB" id="A0A380WAS4"/>
<proteinExistence type="predicted"/>
<gene>
    <name evidence="1" type="ORF">NCTC12722_03305</name>
</gene>
<evidence type="ECO:0000313" key="2">
    <source>
        <dbReference type="Proteomes" id="UP000254343"/>
    </source>
</evidence>
<name>A0A380WAS4_AFIFE</name>
<evidence type="ECO:0000313" key="1">
    <source>
        <dbReference type="EMBL" id="SUU86084.1"/>
    </source>
</evidence>
<sequence length="64" mass="7366">MKLVATVHEVKKSGERLCVSMKAKQLQFESLYSTVLHEIEIPDTETARRTYYIGRRVSLEVKPA</sequence>
<dbReference type="RefSeq" id="WP_002716908.1">
    <property type="nucleotide sequence ID" value="NZ_UFSI01000001.1"/>
</dbReference>
<protein>
    <submittedName>
        <fullName evidence="1">Uncharacterized protein</fullName>
    </submittedName>
</protein>
<reference evidence="1 2" key="1">
    <citation type="submission" date="2018-06" db="EMBL/GenBank/DDBJ databases">
        <authorList>
            <consortium name="Pathogen Informatics"/>
            <person name="Doyle S."/>
        </authorList>
    </citation>
    <scope>NUCLEOTIDE SEQUENCE [LARGE SCALE GENOMIC DNA]</scope>
    <source>
        <strain evidence="1 2">NCTC12722</strain>
    </source>
</reference>
<dbReference type="Proteomes" id="UP000254343">
    <property type="component" value="Unassembled WGS sequence"/>
</dbReference>
<organism evidence="1 2">
    <name type="scientific">Afipia felis</name>
    <name type="common">Cat scratch disease bacillus</name>
    <dbReference type="NCBI Taxonomy" id="1035"/>
    <lineage>
        <taxon>Bacteria</taxon>
        <taxon>Pseudomonadati</taxon>
        <taxon>Pseudomonadota</taxon>
        <taxon>Alphaproteobacteria</taxon>
        <taxon>Hyphomicrobiales</taxon>
        <taxon>Nitrobacteraceae</taxon>
        <taxon>Afipia</taxon>
    </lineage>
</organism>
<accession>A0A380WAS4</accession>